<dbReference type="OrthoDB" id="9804758at2"/>
<dbReference type="AlphaFoldDB" id="A0A1G6GH91"/>
<feature type="region of interest" description="Disordered" evidence="6">
    <location>
        <begin position="442"/>
        <end position="485"/>
    </location>
</feature>
<accession>A0A1G6GH91</accession>
<dbReference type="RefSeq" id="WP_092607881.1">
    <property type="nucleotide sequence ID" value="NZ_FMYF01000003.1"/>
</dbReference>
<dbReference type="InterPro" id="IPR002618">
    <property type="entry name" value="UDPGP_fam"/>
</dbReference>
<dbReference type="PIRSF" id="PIRSF000806">
    <property type="entry name" value="UDPGP"/>
    <property type="match status" value="1"/>
</dbReference>
<evidence type="ECO:0000256" key="1">
    <source>
        <dbReference type="ARBA" id="ARBA00010401"/>
    </source>
</evidence>
<evidence type="ECO:0000256" key="3">
    <source>
        <dbReference type="ARBA" id="ARBA00022695"/>
    </source>
</evidence>
<comment type="similarity">
    <text evidence="1">Belongs to the UDPGP type 1 family.</text>
</comment>
<dbReference type="EMBL" id="FMYF01000003">
    <property type="protein sequence ID" value="SDB81378.1"/>
    <property type="molecule type" value="Genomic_DNA"/>
</dbReference>
<dbReference type="Pfam" id="PF01704">
    <property type="entry name" value="UDPGP"/>
    <property type="match status" value="1"/>
</dbReference>
<dbReference type="SUPFAM" id="SSF53448">
    <property type="entry name" value="Nucleotide-diphospho-sugar transferases"/>
    <property type="match status" value="1"/>
</dbReference>
<keyword evidence="8" id="KW-1185">Reference proteome</keyword>
<gene>
    <name evidence="7" type="ORF">GA0111570_103269</name>
</gene>
<dbReference type="Proteomes" id="UP000199086">
    <property type="component" value="Unassembled WGS sequence"/>
</dbReference>
<feature type="compositionally biased region" description="Acidic residues" evidence="6">
    <location>
        <begin position="471"/>
        <end position="485"/>
    </location>
</feature>
<sequence>MSSDGRRHAIEKMRRAGVPDLAIEVFGRYYDQLEAGDTGLVPEDSIEPVLDVTDLSQVRISPDEQAEALSRTVLIKLNGGLGTSMGMDRAKSLLPVRDGLSFLDIIAGQVRHSRRVAGVQLPLLLMDSFRTRDDSLAALDAHPDLAVAGLAPDFVQHQEPKLLVDSLEPVEWPADPSLEWCPPGHGDIYVALQTTGLLDELIERGFRYANTSNADNLGAAPDGRIAGWFAASGAPYAPELCRRTPADRKGGHLGRRKSDGRIILRDTAQTPEEDMRWFTDETRHPYFHTNNLWFDLVALRDALAARDGIPGLPLIRNRKHVDPTDKESPEVYQVECALGAVVELFDDPAPVLVERDRFLPVKTTDDLLVLRSDAYEVGEDYRLRLVPERAPLVDLDPRHYKRIADFDARFPAGAPSLRNARRLVVEGDWTFGAGVVATGDVRLRDPGEPATIPDGTDLAEFAAGQRRDADGTDDTVEQDEDGSTA</sequence>
<protein>
    <submittedName>
        <fullName evidence="7">UTP--glucose-1-phosphate uridylyltransferase</fullName>
    </submittedName>
</protein>
<dbReference type="PANTHER" id="PTHR43511">
    <property type="match status" value="1"/>
</dbReference>
<feature type="binding site" evidence="4">
    <location>
        <position position="185"/>
    </location>
    <ligand>
        <name>substrate</name>
    </ligand>
</feature>
<keyword evidence="2 7" id="KW-0808">Transferase</keyword>
<feature type="binding site" evidence="5">
    <location>
        <position position="215"/>
    </location>
    <ligand>
        <name>UTP</name>
        <dbReference type="ChEBI" id="CHEBI:46398"/>
    </ligand>
</feature>
<evidence type="ECO:0000313" key="7">
    <source>
        <dbReference type="EMBL" id="SDB81378.1"/>
    </source>
</evidence>
<feature type="binding site" evidence="5">
    <location>
        <position position="156"/>
    </location>
    <ligand>
        <name>UTP</name>
        <dbReference type="ChEBI" id="CHEBI:46398"/>
    </ligand>
</feature>
<dbReference type="Gene3D" id="2.160.10.10">
    <property type="entry name" value="Hexapeptide repeat proteins"/>
    <property type="match status" value="1"/>
</dbReference>
<dbReference type="GO" id="GO:0006011">
    <property type="term" value="P:UDP-alpha-D-glucose metabolic process"/>
    <property type="evidence" value="ECO:0007669"/>
    <property type="project" value="InterPro"/>
</dbReference>
<dbReference type="Gene3D" id="3.90.550.10">
    <property type="entry name" value="Spore Coat Polysaccharide Biosynthesis Protein SpsA, Chain A"/>
    <property type="match status" value="1"/>
</dbReference>
<evidence type="ECO:0000256" key="2">
    <source>
        <dbReference type="ARBA" id="ARBA00022679"/>
    </source>
</evidence>
<evidence type="ECO:0000256" key="4">
    <source>
        <dbReference type="PIRSR" id="PIRSR000806-1"/>
    </source>
</evidence>
<feature type="binding site" evidence="5">
    <location>
        <position position="184"/>
    </location>
    <ligand>
        <name>UTP</name>
        <dbReference type="ChEBI" id="CHEBI:46398"/>
    </ligand>
</feature>
<name>A0A1G6GH91_9ACTN</name>
<dbReference type="InterPro" id="IPR029044">
    <property type="entry name" value="Nucleotide-diphossugar_trans"/>
</dbReference>
<dbReference type="STRING" id="1577474.GA0111570_103269"/>
<feature type="binding site" evidence="5">
    <location>
        <position position="91"/>
    </location>
    <ligand>
        <name>UTP</name>
        <dbReference type="ChEBI" id="CHEBI:46398"/>
    </ligand>
</feature>
<dbReference type="InterPro" id="IPR016267">
    <property type="entry name" value="UDPGP_trans"/>
</dbReference>
<evidence type="ECO:0000313" key="8">
    <source>
        <dbReference type="Proteomes" id="UP000199086"/>
    </source>
</evidence>
<evidence type="ECO:0000256" key="5">
    <source>
        <dbReference type="PIRSR" id="PIRSR000806-2"/>
    </source>
</evidence>
<dbReference type="GO" id="GO:0003983">
    <property type="term" value="F:UTP:glucose-1-phosphate uridylyltransferase activity"/>
    <property type="evidence" value="ECO:0007669"/>
    <property type="project" value="InterPro"/>
</dbReference>
<keyword evidence="3 7" id="KW-0548">Nucleotidyltransferase</keyword>
<proteinExistence type="inferred from homology"/>
<organism evidence="7 8">
    <name type="scientific">Raineyella antarctica</name>
    <dbReference type="NCBI Taxonomy" id="1577474"/>
    <lineage>
        <taxon>Bacteria</taxon>
        <taxon>Bacillati</taxon>
        <taxon>Actinomycetota</taxon>
        <taxon>Actinomycetes</taxon>
        <taxon>Propionibacteriales</taxon>
        <taxon>Propionibacteriaceae</taxon>
        <taxon>Raineyella</taxon>
    </lineage>
</organism>
<evidence type="ECO:0000256" key="6">
    <source>
        <dbReference type="SAM" id="MobiDB-lite"/>
    </source>
</evidence>
<reference evidence="7 8" key="1">
    <citation type="submission" date="2016-06" db="EMBL/GenBank/DDBJ databases">
        <authorList>
            <person name="Olsen C.W."/>
            <person name="Carey S."/>
            <person name="Hinshaw L."/>
            <person name="Karasin A.I."/>
        </authorList>
    </citation>
    <scope>NUCLEOTIDE SEQUENCE [LARGE SCALE GENOMIC DNA]</scope>
    <source>
        <strain evidence="7 8">LZ-22</strain>
    </source>
</reference>
<feature type="binding site" evidence="5">
    <location>
        <position position="362"/>
    </location>
    <ligand>
        <name>UTP</name>
        <dbReference type="ChEBI" id="CHEBI:46398"/>
    </ligand>
</feature>